<evidence type="ECO:0008006" key="3">
    <source>
        <dbReference type="Google" id="ProtNLM"/>
    </source>
</evidence>
<accession>A0A6F8XS71</accession>
<evidence type="ECO:0000313" key="1">
    <source>
        <dbReference type="EMBL" id="BCB76666.1"/>
    </source>
</evidence>
<dbReference type="InterPro" id="IPR046249">
    <property type="entry name" value="DUF6282"/>
</dbReference>
<dbReference type="Proteomes" id="UP000502508">
    <property type="component" value="Chromosome"/>
</dbReference>
<dbReference type="EMBL" id="AP022870">
    <property type="protein sequence ID" value="BCB76666.1"/>
    <property type="molecule type" value="Genomic_DNA"/>
</dbReference>
<organism evidence="1 2">
    <name type="scientific">Phytohabitans flavus</name>
    <dbReference type="NCBI Taxonomy" id="1076124"/>
    <lineage>
        <taxon>Bacteria</taxon>
        <taxon>Bacillati</taxon>
        <taxon>Actinomycetota</taxon>
        <taxon>Actinomycetes</taxon>
        <taxon>Micromonosporales</taxon>
        <taxon>Micromonosporaceae</taxon>
    </lineage>
</organism>
<keyword evidence="2" id="KW-1185">Reference proteome</keyword>
<dbReference type="KEGG" id="pfla:Pflav_030760"/>
<reference evidence="1 2" key="2">
    <citation type="submission" date="2020-03" db="EMBL/GenBank/DDBJ databases">
        <authorList>
            <person name="Ichikawa N."/>
            <person name="Kimura A."/>
            <person name="Kitahashi Y."/>
            <person name="Uohara A."/>
        </authorList>
    </citation>
    <scope>NUCLEOTIDE SEQUENCE [LARGE SCALE GENOMIC DNA]</scope>
    <source>
        <strain evidence="1 2">NBRC 107702</strain>
    </source>
</reference>
<dbReference type="Gene3D" id="3.20.20.140">
    <property type="entry name" value="Metal-dependent hydrolases"/>
    <property type="match status" value="1"/>
</dbReference>
<dbReference type="AlphaFoldDB" id="A0A6F8XS71"/>
<dbReference type="RefSeq" id="WP_173036666.1">
    <property type="nucleotide sequence ID" value="NZ_AP022870.1"/>
</dbReference>
<dbReference type="InterPro" id="IPR032466">
    <property type="entry name" value="Metal_Hydrolase"/>
</dbReference>
<dbReference type="SUPFAM" id="SSF51556">
    <property type="entry name" value="Metallo-dependent hydrolases"/>
    <property type="match status" value="1"/>
</dbReference>
<dbReference type="Pfam" id="PF19799">
    <property type="entry name" value="DUF6282"/>
    <property type="match status" value="1"/>
</dbReference>
<gene>
    <name evidence="1" type="ORF">Pflav_030760</name>
</gene>
<proteinExistence type="predicted"/>
<sequence length="298" mass="32829">MTIPSALHKVLHGLVDLHCHSGPNPFPRRFDHAEAARDGERLEMRALLVKSHHHNTVMDLLAMGDRLRATRTEVFGGIALNNQVGGINPFAVELSLRMGGKAVWFPTVSSAQHIAYHHGGGGFPKSTVELSTELVEIRGPDGDLVPAARRVLDLVRESGALVTGGHMDAGRILQLFTEARERGVERMLVSHPNFVVGADYEQCLELVRLGAYVEHETSMYDPEVRNVRWGPEVLLEWIERIGPERTVLASDLGQDGRPLPADSFARVGAALLDLGLPEKDLRRMVRTNPAYLLGLDDD</sequence>
<protein>
    <recommendedName>
        <fullName evidence="3">Amidohydrolase-related domain-containing protein</fullName>
    </recommendedName>
</protein>
<reference evidence="1 2" key="1">
    <citation type="submission" date="2020-03" db="EMBL/GenBank/DDBJ databases">
        <title>Whole genome shotgun sequence of Phytohabitans flavus NBRC 107702.</title>
        <authorList>
            <person name="Komaki H."/>
            <person name="Tamura T."/>
        </authorList>
    </citation>
    <scope>NUCLEOTIDE SEQUENCE [LARGE SCALE GENOMIC DNA]</scope>
    <source>
        <strain evidence="1 2">NBRC 107702</strain>
    </source>
</reference>
<evidence type="ECO:0000313" key="2">
    <source>
        <dbReference type="Proteomes" id="UP000502508"/>
    </source>
</evidence>
<name>A0A6F8XS71_9ACTN</name>